<dbReference type="AlphaFoldDB" id="A0A975B1N2"/>
<evidence type="ECO:0000313" key="3">
    <source>
        <dbReference type="EMBL" id="QSZ42468.1"/>
    </source>
</evidence>
<evidence type="ECO:0000259" key="2">
    <source>
        <dbReference type="Pfam" id="PF07786"/>
    </source>
</evidence>
<dbReference type="KEGG" id="saqt:GJV85_10220"/>
<keyword evidence="1" id="KW-0472">Membrane</keyword>
<keyword evidence="4" id="KW-1185">Reference proteome</keyword>
<feature type="transmembrane region" description="Helical" evidence="1">
    <location>
        <begin position="214"/>
        <end position="234"/>
    </location>
</feature>
<dbReference type="RefSeq" id="WP_207561285.1">
    <property type="nucleotide sequence ID" value="NZ_CP046072.1"/>
</dbReference>
<dbReference type="InterPro" id="IPR012429">
    <property type="entry name" value="HGSNAT_cat"/>
</dbReference>
<feature type="transmembrane region" description="Helical" evidence="1">
    <location>
        <begin position="168"/>
        <end position="193"/>
    </location>
</feature>
<dbReference type="Pfam" id="PF07786">
    <property type="entry name" value="HGSNAT_cat"/>
    <property type="match status" value="1"/>
</dbReference>
<feature type="transmembrane region" description="Helical" evidence="1">
    <location>
        <begin position="76"/>
        <end position="94"/>
    </location>
</feature>
<keyword evidence="1" id="KW-1133">Transmembrane helix</keyword>
<accession>A0A975B1N2</accession>
<feature type="transmembrane region" description="Helical" evidence="1">
    <location>
        <begin position="127"/>
        <end position="148"/>
    </location>
</feature>
<dbReference type="EMBL" id="CP046072">
    <property type="protein sequence ID" value="QSZ42468.1"/>
    <property type="molecule type" value="Genomic_DNA"/>
</dbReference>
<feature type="transmembrane region" description="Helical" evidence="1">
    <location>
        <begin position="100"/>
        <end position="120"/>
    </location>
</feature>
<protein>
    <submittedName>
        <fullName evidence="3">DUF1624 domain-containing protein</fullName>
    </submittedName>
</protein>
<dbReference type="Proteomes" id="UP000671852">
    <property type="component" value="Chromosome"/>
</dbReference>
<keyword evidence="1" id="KW-0812">Transmembrane</keyword>
<name>A0A975B1N2_9BACT</name>
<gene>
    <name evidence="3" type="ORF">GJV85_10220</name>
</gene>
<organism evidence="3 4">
    <name type="scientific">Sulfurimonas aquatica</name>
    <dbReference type="NCBI Taxonomy" id="2672570"/>
    <lineage>
        <taxon>Bacteria</taxon>
        <taxon>Pseudomonadati</taxon>
        <taxon>Campylobacterota</taxon>
        <taxon>Epsilonproteobacteria</taxon>
        <taxon>Campylobacterales</taxon>
        <taxon>Sulfurimonadaceae</taxon>
        <taxon>Sulfurimonas</taxon>
    </lineage>
</organism>
<sequence>MRISGLDIFRGFAILLMITFHLSFDLDNFNIVDFDVRRGEFWKYFRYLIVSIFVFSAGISLILANKEEINFFKVKRRVIVLSFASLLVSIGSYTQFPNTWIYFGILHFFLFASIVGLLFLRFPKTSLFLGIFIILGYAFSIINMHWLFDILKTPLHLPTKNTEDLATIFPWFGVFLLGMAFGNFGLHTVIFNNRFFNSPSRANRVLSYLGKNSLVIYLIHQPILFSIFLTAQYFGFI</sequence>
<feature type="transmembrane region" description="Helical" evidence="1">
    <location>
        <begin position="7"/>
        <end position="24"/>
    </location>
</feature>
<feature type="transmembrane region" description="Helical" evidence="1">
    <location>
        <begin position="44"/>
        <end position="64"/>
    </location>
</feature>
<reference evidence="3" key="2">
    <citation type="submission" date="2021-04" db="EMBL/GenBank/DDBJ databases">
        <title>Isolation and characterization of a novel species of the genus Sulfurimonas.</title>
        <authorList>
            <person name="Fukui M."/>
        </authorList>
    </citation>
    <scope>NUCLEOTIDE SEQUENCE</scope>
    <source>
        <strain evidence="3">H1576</strain>
    </source>
</reference>
<evidence type="ECO:0000256" key="1">
    <source>
        <dbReference type="SAM" id="Phobius"/>
    </source>
</evidence>
<feature type="domain" description="Heparan-alpha-glucosaminide N-acetyltransferase catalytic" evidence="2">
    <location>
        <begin position="2"/>
        <end position="222"/>
    </location>
</feature>
<proteinExistence type="predicted"/>
<evidence type="ECO:0000313" key="4">
    <source>
        <dbReference type="Proteomes" id="UP000671852"/>
    </source>
</evidence>
<reference evidence="3" key="1">
    <citation type="submission" date="2019-11" db="EMBL/GenBank/DDBJ databases">
        <authorList>
            <person name="Kojima H."/>
        </authorList>
    </citation>
    <scope>NUCLEOTIDE SEQUENCE</scope>
    <source>
        <strain evidence="3">H1576</strain>
    </source>
</reference>